<accession>A0A1T3NJN1</accession>
<dbReference type="Gene3D" id="3.40.50.1820">
    <property type="entry name" value="alpha/beta hydrolase"/>
    <property type="match status" value="1"/>
</dbReference>
<evidence type="ECO:0000313" key="3">
    <source>
        <dbReference type="Proteomes" id="UP000190037"/>
    </source>
</evidence>
<reference evidence="2 3" key="1">
    <citation type="submission" date="2017-03" db="EMBL/GenBank/DDBJ databases">
        <title>Draft genome sequence of Streptomyces scabrisporus NF3, endophyte isolated from Amphipterygium adstringens.</title>
        <authorList>
            <person name="Vazquez M."/>
            <person name="Ceapa C.D."/>
            <person name="Rodriguez Luna D."/>
            <person name="Sanchez Esquivel S."/>
        </authorList>
    </citation>
    <scope>NUCLEOTIDE SEQUENCE [LARGE SCALE GENOMIC DNA]</scope>
    <source>
        <strain evidence="2 3">NF3</strain>
    </source>
</reference>
<dbReference type="InterPro" id="IPR000073">
    <property type="entry name" value="AB_hydrolase_1"/>
</dbReference>
<organism evidence="2 3">
    <name type="scientific">Embleya scabrispora</name>
    <dbReference type="NCBI Taxonomy" id="159449"/>
    <lineage>
        <taxon>Bacteria</taxon>
        <taxon>Bacillati</taxon>
        <taxon>Actinomycetota</taxon>
        <taxon>Actinomycetes</taxon>
        <taxon>Kitasatosporales</taxon>
        <taxon>Streptomycetaceae</taxon>
        <taxon>Embleya</taxon>
    </lineage>
</organism>
<dbReference type="Proteomes" id="UP000190037">
    <property type="component" value="Unassembled WGS sequence"/>
</dbReference>
<dbReference type="GO" id="GO:0016787">
    <property type="term" value="F:hydrolase activity"/>
    <property type="evidence" value="ECO:0007669"/>
    <property type="project" value="UniProtKB-KW"/>
</dbReference>
<dbReference type="InterPro" id="IPR029058">
    <property type="entry name" value="AB_hydrolase_fold"/>
</dbReference>
<dbReference type="Pfam" id="PF00561">
    <property type="entry name" value="Abhydrolase_1"/>
    <property type="match status" value="1"/>
</dbReference>
<gene>
    <name evidence="2" type="ORF">B4N89_41530</name>
</gene>
<dbReference type="STRING" id="159449.B4N89_41530"/>
<dbReference type="PANTHER" id="PTHR43433">
    <property type="entry name" value="HYDROLASE, ALPHA/BETA FOLD FAMILY PROTEIN"/>
    <property type="match status" value="1"/>
</dbReference>
<feature type="domain" description="AB hydrolase-1" evidence="1">
    <location>
        <begin position="22"/>
        <end position="242"/>
    </location>
</feature>
<dbReference type="OrthoDB" id="3866834at2"/>
<name>A0A1T3NJN1_9ACTN</name>
<evidence type="ECO:0000313" key="2">
    <source>
        <dbReference type="EMBL" id="OPC77056.1"/>
    </source>
</evidence>
<dbReference type="RefSeq" id="WP_078981816.1">
    <property type="nucleotide sequence ID" value="NZ_MWQN01000004.1"/>
</dbReference>
<keyword evidence="2" id="KW-0378">Hydrolase</keyword>
<dbReference type="PANTHER" id="PTHR43433:SF8">
    <property type="entry name" value="BIFUNCTIONAL LIPASE_ADENYLATE CYCLASE LIPJ"/>
    <property type="match status" value="1"/>
</dbReference>
<dbReference type="SUPFAM" id="SSF53474">
    <property type="entry name" value="alpha/beta-Hydrolases"/>
    <property type="match status" value="1"/>
</dbReference>
<keyword evidence="3" id="KW-1185">Reference proteome</keyword>
<dbReference type="EMBL" id="MWQN01000004">
    <property type="protein sequence ID" value="OPC77056.1"/>
    <property type="molecule type" value="Genomic_DNA"/>
</dbReference>
<evidence type="ECO:0000259" key="1">
    <source>
        <dbReference type="Pfam" id="PF00561"/>
    </source>
</evidence>
<sequence>MPFVSLRDTEVHYEVDGRGPGLVLVHGTGGDAEKVFGNVVGHFDDTRTVVRPNFGGSGATTDDGGELSVDLIADQVAAATRAVVDGPVDMLGFSLGAVAAAAVAATRPELVRRLILVGGWAHSTGPRDRFYFETWRKLLDTDRELFKRFSALTGFGADALDAFGHEGLAQSLADAWPPPGIGRQIDLGARVDIRELLPRITAPTLIVGFGGDAMIPMAGSRQLHEAIPGSRLLEVTGQGHMDWFADPSGLGGITREFLDEAPAAAA</sequence>
<dbReference type="PRINTS" id="PR00111">
    <property type="entry name" value="ABHYDROLASE"/>
</dbReference>
<dbReference type="InterPro" id="IPR050471">
    <property type="entry name" value="AB_hydrolase"/>
</dbReference>
<dbReference type="AlphaFoldDB" id="A0A1T3NJN1"/>
<protein>
    <submittedName>
        <fullName evidence="2">Alpha/beta hydrolase</fullName>
    </submittedName>
</protein>
<proteinExistence type="predicted"/>
<comment type="caution">
    <text evidence="2">The sequence shown here is derived from an EMBL/GenBank/DDBJ whole genome shotgun (WGS) entry which is preliminary data.</text>
</comment>